<evidence type="ECO:0000256" key="3">
    <source>
        <dbReference type="SAM" id="MobiDB-lite"/>
    </source>
</evidence>
<dbReference type="HOGENOM" id="CLU_052367_2_2_1"/>
<evidence type="ECO:0000313" key="5">
    <source>
        <dbReference type="EMBL" id="KIJ39470.1"/>
    </source>
</evidence>
<feature type="region of interest" description="Disordered" evidence="3">
    <location>
        <begin position="1"/>
        <end position="45"/>
    </location>
</feature>
<organism evidence="5 6">
    <name type="scientific">Sphaerobolus stellatus (strain SS14)</name>
    <dbReference type="NCBI Taxonomy" id="990650"/>
    <lineage>
        <taxon>Eukaryota</taxon>
        <taxon>Fungi</taxon>
        <taxon>Dikarya</taxon>
        <taxon>Basidiomycota</taxon>
        <taxon>Agaricomycotina</taxon>
        <taxon>Agaricomycetes</taxon>
        <taxon>Phallomycetidae</taxon>
        <taxon>Geastrales</taxon>
        <taxon>Sphaerobolaceae</taxon>
        <taxon>Sphaerobolus</taxon>
    </lineage>
</organism>
<feature type="compositionally biased region" description="Low complexity" evidence="3">
    <location>
        <begin position="196"/>
        <end position="208"/>
    </location>
</feature>
<dbReference type="GO" id="GO:0003729">
    <property type="term" value="F:mRNA binding"/>
    <property type="evidence" value="ECO:0007669"/>
    <property type="project" value="TreeGrafter"/>
</dbReference>
<proteinExistence type="predicted"/>
<dbReference type="EMBL" id="KN837152">
    <property type="protein sequence ID" value="KIJ39470.1"/>
    <property type="molecule type" value="Genomic_DNA"/>
</dbReference>
<feature type="domain" description="RRM" evidence="4">
    <location>
        <begin position="64"/>
        <end position="142"/>
    </location>
</feature>
<dbReference type="InterPro" id="IPR000504">
    <property type="entry name" value="RRM_dom"/>
</dbReference>
<feature type="region of interest" description="Disordered" evidence="3">
    <location>
        <begin position="144"/>
        <end position="208"/>
    </location>
</feature>
<dbReference type="GO" id="GO:0005634">
    <property type="term" value="C:nucleus"/>
    <property type="evidence" value="ECO:0007669"/>
    <property type="project" value="TreeGrafter"/>
</dbReference>
<dbReference type="InterPro" id="IPR012677">
    <property type="entry name" value="Nucleotide-bd_a/b_plait_sf"/>
</dbReference>
<dbReference type="InterPro" id="IPR051229">
    <property type="entry name" value="ALYREF_mRNA_export"/>
</dbReference>
<dbReference type="PANTHER" id="PTHR19965">
    <property type="entry name" value="RNA AND EXPORT FACTOR BINDING PROTEIN"/>
    <property type="match status" value="1"/>
</dbReference>
<evidence type="ECO:0000313" key="6">
    <source>
        <dbReference type="Proteomes" id="UP000054279"/>
    </source>
</evidence>
<dbReference type="PROSITE" id="PS50102">
    <property type="entry name" value="RRM"/>
    <property type="match status" value="1"/>
</dbReference>
<feature type="compositionally biased region" description="Low complexity" evidence="3">
    <location>
        <begin position="153"/>
        <end position="164"/>
    </location>
</feature>
<sequence>MSSNLDKTLDQVIATQPKNKRRQGRPGRRPNAKANLVGNKAAGPAPKAKTAAAVATPAVARSEKKIIVSNLPTDVNETQVKELFSTQIGPCKVTLSYNAKGVSTGVANILFQRAGDGTKAFEQYNGRLIDGKTPMKVEIVVDPSRPQSLSQRVGPAPVGATAVATKKKGPRAAKKKGPKRTKKSAEDLDAEMADYTAGTSAAVATPAA</sequence>
<dbReference type="Gene3D" id="3.30.70.330">
    <property type="match status" value="1"/>
</dbReference>
<protein>
    <recommendedName>
        <fullName evidence="4">RRM domain-containing protein</fullName>
    </recommendedName>
</protein>
<name>A0A0C9VN89_SPHS4</name>
<evidence type="ECO:0000256" key="2">
    <source>
        <dbReference type="PROSITE-ProRule" id="PRU00176"/>
    </source>
</evidence>
<keyword evidence="6" id="KW-1185">Reference proteome</keyword>
<accession>A0A0C9VN89</accession>
<dbReference type="Proteomes" id="UP000054279">
    <property type="component" value="Unassembled WGS sequence"/>
</dbReference>
<dbReference type="SMART" id="SM00360">
    <property type="entry name" value="RRM"/>
    <property type="match status" value="1"/>
</dbReference>
<feature type="compositionally biased region" description="Basic residues" evidence="3">
    <location>
        <begin position="18"/>
        <end position="31"/>
    </location>
</feature>
<dbReference type="Pfam" id="PF00076">
    <property type="entry name" value="RRM_1"/>
    <property type="match status" value="1"/>
</dbReference>
<dbReference type="PANTHER" id="PTHR19965:SF35">
    <property type="entry name" value="RNA ANNEALING PROTEIN YRA1"/>
    <property type="match status" value="1"/>
</dbReference>
<dbReference type="SUPFAM" id="SSF54928">
    <property type="entry name" value="RNA-binding domain, RBD"/>
    <property type="match status" value="1"/>
</dbReference>
<reference evidence="5 6" key="1">
    <citation type="submission" date="2014-06" db="EMBL/GenBank/DDBJ databases">
        <title>Evolutionary Origins and Diversification of the Mycorrhizal Mutualists.</title>
        <authorList>
            <consortium name="DOE Joint Genome Institute"/>
            <consortium name="Mycorrhizal Genomics Consortium"/>
            <person name="Kohler A."/>
            <person name="Kuo A."/>
            <person name="Nagy L.G."/>
            <person name="Floudas D."/>
            <person name="Copeland A."/>
            <person name="Barry K.W."/>
            <person name="Cichocki N."/>
            <person name="Veneault-Fourrey C."/>
            <person name="LaButti K."/>
            <person name="Lindquist E.A."/>
            <person name="Lipzen A."/>
            <person name="Lundell T."/>
            <person name="Morin E."/>
            <person name="Murat C."/>
            <person name="Riley R."/>
            <person name="Ohm R."/>
            <person name="Sun H."/>
            <person name="Tunlid A."/>
            <person name="Henrissat B."/>
            <person name="Grigoriev I.V."/>
            <person name="Hibbett D.S."/>
            <person name="Martin F."/>
        </authorList>
    </citation>
    <scope>NUCLEOTIDE SEQUENCE [LARGE SCALE GENOMIC DNA]</scope>
    <source>
        <strain evidence="5 6">SS14</strain>
    </source>
</reference>
<gene>
    <name evidence="5" type="ORF">M422DRAFT_75843</name>
</gene>
<evidence type="ECO:0000259" key="4">
    <source>
        <dbReference type="PROSITE" id="PS50102"/>
    </source>
</evidence>
<feature type="compositionally biased region" description="Basic residues" evidence="3">
    <location>
        <begin position="165"/>
        <end position="182"/>
    </location>
</feature>
<keyword evidence="1 2" id="KW-0694">RNA-binding</keyword>
<evidence type="ECO:0000256" key="1">
    <source>
        <dbReference type="ARBA" id="ARBA00022884"/>
    </source>
</evidence>
<dbReference type="OrthoDB" id="346839at2759"/>
<dbReference type="AlphaFoldDB" id="A0A0C9VN89"/>
<dbReference type="InterPro" id="IPR035979">
    <property type="entry name" value="RBD_domain_sf"/>
</dbReference>